<dbReference type="InParanoid" id="A0A1Y1Z4M9"/>
<keyword evidence="8" id="KW-1185">Reference proteome</keyword>
<feature type="domain" description="MYND-type" evidence="6">
    <location>
        <begin position="221"/>
        <end position="262"/>
    </location>
</feature>
<dbReference type="STRING" id="1314790.A0A1Y1Z4M9"/>
<keyword evidence="2 4" id="KW-0863">Zinc-finger</keyword>
<dbReference type="InterPro" id="IPR050869">
    <property type="entry name" value="H3K4_H4K5_MeTrfase"/>
</dbReference>
<dbReference type="Gene3D" id="2.170.270.10">
    <property type="entry name" value="SET domain"/>
    <property type="match status" value="1"/>
</dbReference>
<gene>
    <name evidence="7" type="ORF">K493DRAFT_333752</name>
</gene>
<keyword evidence="3" id="KW-0862">Zinc</keyword>
<dbReference type="OrthoDB" id="5945798at2759"/>
<dbReference type="EMBL" id="MCFE01000030">
    <property type="protein sequence ID" value="ORY04937.1"/>
    <property type="molecule type" value="Genomic_DNA"/>
</dbReference>
<protein>
    <recommendedName>
        <fullName evidence="9">SET domain-containing protein</fullName>
    </recommendedName>
</protein>
<evidence type="ECO:0000259" key="5">
    <source>
        <dbReference type="PROSITE" id="PS50280"/>
    </source>
</evidence>
<dbReference type="GO" id="GO:0008270">
    <property type="term" value="F:zinc ion binding"/>
    <property type="evidence" value="ECO:0007669"/>
    <property type="project" value="UniProtKB-KW"/>
</dbReference>
<evidence type="ECO:0000256" key="4">
    <source>
        <dbReference type="PROSITE-ProRule" id="PRU00134"/>
    </source>
</evidence>
<evidence type="ECO:0000256" key="1">
    <source>
        <dbReference type="ARBA" id="ARBA00022723"/>
    </source>
</evidence>
<dbReference type="AlphaFoldDB" id="A0A1Y1Z4M9"/>
<comment type="caution">
    <text evidence="7">The sequence shown here is derived from an EMBL/GenBank/DDBJ whole genome shotgun (WGS) entry which is preliminary data.</text>
</comment>
<dbReference type="Pfam" id="PF00856">
    <property type="entry name" value="SET"/>
    <property type="match status" value="1"/>
</dbReference>
<evidence type="ECO:0008006" key="9">
    <source>
        <dbReference type="Google" id="ProtNLM"/>
    </source>
</evidence>
<dbReference type="InterPro" id="IPR002893">
    <property type="entry name" value="Znf_MYND"/>
</dbReference>
<dbReference type="SUPFAM" id="SSF82199">
    <property type="entry name" value="SET domain"/>
    <property type="match status" value="1"/>
</dbReference>
<dbReference type="GO" id="GO:0005634">
    <property type="term" value="C:nucleus"/>
    <property type="evidence" value="ECO:0007669"/>
    <property type="project" value="TreeGrafter"/>
</dbReference>
<evidence type="ECO:0000256" key="3">
    <source>
        <dbReference type="ARBA" id="ARBA00022833"/>
    </source>
</evidence>
<evidence type="ECO:0000259" key="6">
    <source>
        <dbReference type="PROSITE" id="PS50865"/>
    </source>
</evidence>
<dbReference type="Pfam" id="PF01753">
    <property type="entry name" value="zf-MYND"/>
    <property type="match status" value="1"/>
</dbReference>
<dbReference type="PROSITE" id="PS50865">
    <property type="entry name" value="ZF_MYND_2"/>
    <property type="match status" value="1"/>
</dbReference>
<dbReference type="CDD" id="cd20071">
    <property type="entry name" value="SET_SMYD"/>
    <property type="match status" value="1"/>
</dbReference>
<dbReference type="Gene3D" id="1.10.220.160">
    <property type="match status" value="1"/>
</dbReference>
<keyword evidence="1" id="KW-0479">Metal-binding</keyword>
<name>A0A1Y1Z4M9_9FUNG</name>
<dbReference type="PANTHER" id="PTHR12197:SF251">
    <property type="entry name" value="EG:BACR7C10.4 PROTEIN"/>
    <property type="match status" value="1"/>
</dbReference>
<reference evidence="7 8" key="1">
    <citation type="submission" date="2016-07" db="EMBL/GenBank/DDBJ databases">
        <title>Pervasive Adenine N6-methylation of Active Genes in Fungi.</title>
        <authorList>
            <consortium name="DOE Joint Genome Institute"/>
            <person name="Mondo S.J."/>
            <person name="Dannebaum R.O."/>
            <person name="Kuo R.C."/>
            <person name="Labutti K."/>
            <person name="Haridas S."/>
            <person name="Kuo A."/>
            <person name="Salamov A."/>
            <person name="Ahrendt S.R."/>
            <person name="Lipzen A."/>
            <person name="Sullivan W."/>
            <person name="Andreopoulos W.B."/>
            <person name="Clum A."/>
            <person name="Lindquist E."/>
            <person name="Daum C."/>
            <person name="Ramamoorthy G.K."/>
            <person name="Gryganskyi A."/>
            <person name="Culley D."/>
            <person name="Magnuson J.K."/>
            <person name="James T.Y."/>
            <person name="O'Malley M.A."/>
            <person name="Stajich J.E."/>
            <person name="Spatafora J.W."/>
            <person name="Visel A."/>
            <person name="Grigoriev I.V."/>
        </authorList>
    </citation>
    <scope>NUCLEOTIDE SEQUENCE [LARGE SCALE GENOMIC DNA]</scope>
    <source>
        <strain evidence="7 8">CBS 931.73</strain>
    </source>
</reference>
<dbReference type="SUPFAM" id="SSF144232">
    <property type="entry name" value="HIT/MYND zinc finger-like"/>
    <property type="match status" value="1"/>
</dbReference>
<accession>A0A1Y1Z4M9</accession>
<evidence type="ECO:0000256" key="2">
    <source>
        <dbReference type="ARBA" id="ARBA00022771"/>
    </source>
</evidence>
<organism evidence="7 8">
    <name type="scientific">Basidiobolus meristosporus CBS 931.73</name>
    <dbReference type="NCBI Taxonomy" id="1314790"/>
    <lineage>
        <taxon>Eukaryota</taxon>
        <taxon>Fungi</taxon>
        <taxon>Fungi incertae sedis</taxon>
        <taxon>Zoopagomycota</taxon>
        <taxon>Entomophthoromycotina</taxon>
        <taxon>Basidiobolomycetes</taxon>
        <taxon>Basidiobolales</taxon>
        <taxon>Basidiobolaceae</taxon>
        <taxon>Basidiobolus</taxon>
    </lineage>
</organism>
<evidence type="ECO:0000313" key="7">
    <source>
        <dbReference type="EMBL" id="ORY04937.1"/>
    </source>
</evidence>
<dbReference type="Proteomes" id="UP000193498">
    <property type="component" value="Unassembled WGS sequence"/>
</dbReference>
<evidence type="ECO:0000313" key="8">
    <source>
        <dbReference type="Proteomes" id="UP000193498"/>
    </source>
</evidence>
<sequence length="482" mass="53934">MTQCAYMSAASFSSTAVSLFYQRAEQRYLSGCPQLAIYDVLKCLELAPEDSCWTHKGFLLLRNVCVATGWEPSDIANVLSSSTAEKYIKYLSGEYAQRFATMKTPEAISHDEGLDSNQANSLVDSITGSAILPVTNFKASNFQLKLTSRPNNRKDPRYYQKVISESCKLRGEPQKMKIHYEEDGCGNRVVATQAIQPGETVYVDQSPIVWILEDIYKRKYCSNCVSTLGRDRVTCQSGCTGIYYCGADCRDEAWNSHHKIICTSNNSQKGYAQYDLSLNAQLSGELAARCLASDDPNHQQEPLSYSGLPYLFSLGDVDTSTSSYIEEIHRSLAGTTGKACILYYLREYISLVEFLELDRFHVADALHSFDFSWFVHLQLLIDPNVFTLSTKKIIEAGAGLYTLAAMVNHSCESNSKFETDGLNVKILLRSNRSAGVDAGDEITIFYYPVTNLDLHTRRKHLGPIYGFTCQCSRCLREEALLT</sequence>
<proteinExistence type="predicted"/>
<dbReference type="PANTHER" id="PTHR12197">
    <property type="entry name" value="HISTONE-LYSINE N-METHYLTRANSFERASE SMYD"/>
    <property type="match status" value="1"/>
</dbReference>
<dbReference type="InterPro" id="IPR046341">
    <property type="entry name" value="SET_dom_sf"/>
</dbReference>
<feature type="domain" description="SET" evidence="5">
    <location>
        <begin position="174"/>
        <end position="447"/>
    </location>
</feature>
<dbReference type="Gene3D" id="6.10.140.2220">
    <property type="match status" value="1"/>
</dbReference>
<dbReference type="PROSITE" id="PS50280">
    <property type="entry name" value="SET"/>
    <property type="match status" value="1"/>
</dbReference>
<dbReference type="InterPro" id="IPR001214">
    <property type="entry name" value="SET_dom"/>
</dbReference>